<reference evidence="2 3" key="2">
    <citation type="submission" date="2024-07" db="EMBL/GenBank/DDBJ databases">
        <authorList>
            <person name="Akdeniz Z."/>
        </authorList>
    </citation>
    <scope>NUCLEOTIDE SEQUENCE [LARGE SCALE GENOMIC DNA]</scope>
</reference>
<dbReference type="EMBL" id="CAXDID020000252">
    <property type="protein sequence ID" value="CAL6064728.1"/>
    <property type="molecule type" value="Genomic_DNA"/>
</dbReference>
<comment type="caution">
    <text evidence="1">The sequence shown here is derived from an EMBL/GenBank/DDBJ whole genome shotgun (WGS) entry which is preliminary data.</text>
</comment>
<gene>
    <name evidence="2" type="ORF">HINF_LOCUS51496</name>
    <name evidence="1" type="ORF">HINF_LOCUS63604</name>
</gene>
<reference evidence="1" key="1">
    <citation type="submission" date="2023-06" db="EMBL/GenBank/DDBJ databases">
        <authorList>
            <person name="Kurt Z."/>
        </authorList>
    </citation>
    <scope>NUCLEOTIDE SEQUENCE</scope>
</reference>
<dbReference type="EMBL" id="CATOUU010001171">
    <property type="protein sequence ID" value="CAI9975959.1"/>
    <property type="molecule type" value="Genomic_DNA"/>
</dbReference>
<accession>A0AA86RD02</accession>
<evidence type="ECO:0000313" key="1">
    <source>
        <dbReference type="EMBL" id="CAI9975959.1"/>
    </source>
</evidence>
<dbReference type="AlphaFoldDB" id="A0AA86RD02"/>
<dbReference type="Proteomes" id="UP001642409">
    <property type="component" value="Unassembled WGS sequence"/>
</dbReference>
<evidence type="ECO:0000313" key="2">
    <source>
        <dbReference type="EMBL" id="CAL6064728.1"/>
    </source>
</evidence>
<keyword evidence="3" id="KW-1185">Reference proteome</keyword>
<protein>
    <submittedName>
        <fullName evidence="2">Hypothetical_protein</fullName>
    </submittedName>
</protein>
<proteinExistence type="predicted"/>
<name>A0AA86RD02_9EUKA</name>
<evidence type="ECO:0000313" key="3">
    <source>
        <dbReference type="Proteomes" id="UP001642409"/>
    </source>
</evidence>
<organism evidence="1">
    <name type="scientific">Hexamita inflata</name>
    <dbReference type="NCBI Taxonomy" id="28002"/>
    <lineage>
        <taxon>Eukaryota</taxon>
        <taxon>Metamonada</taxon>
        <taxon>Diplomonadida</taxon>
        <taxon>Hexamitidae</taxon>
        <taxon>Hexamitinae</taxon>
        <taxon>Hexamita</taxon>
    </lineage>
</organism>
<sequence length="279" mass="31994">MFYSNVCQNFSFRSDQSLSEDTSTVQITSETEMVKFAAVLTQFDKRFFSSTYQLTELILLEPTMNQLYLLDQVFENLNISALNISSSLNLSPFAQLLQLPHSLSLSGDFPLSRQLGQILSTSNQSFLSITKSLHQQTETNGLKIQKLQENLEQTELCGYKFEDLQIETGFVVAESFDEFIQELSEHKKLEELSLSGFQFTTVQKLKIKRIRLPILIVQDVEETYSQLRSLLSCQEVEEVSIQNLGTFKFEMDQQVYKSEVLRSDVFQEVEIGSDDDGFM</sequence>